<dbReference type="PATRIC" id="fig|1122247.3.peg.658"/>
<dbReference type="AlphaFoldDB" id="K5BCL6"/>
<keyword evidence="3" id="KW-1185">Reference proteome</keyword>
<protein>
    <recommendedName>
        <fullName evidence="1">DUF4185 domain-containing protein</fullName>
    </recommendedName>
</protein>
<dbReference type="STRING" id="1122247.GCA_000379865_03353"/>
<evidence type="ECO:0000259" key="1">
    <source>
        <dbReference type="Pfam" id="PF13810"/>
    </source>
</evidence>
<name>K5BCL6_MYCHD</name>
<comment type="caution">
    <text evidence="2">The sequence shown here is derived from an EMBL/GenBank/DDBJ whole genome shotgun (WGS) entry which is preliminary data.</text>
</comment>
<dbReference type="Pfam" id="PF13810">
    <property type="entry name" value="DUF4185"/>
    <property type="match status" value="1"/>
</dbReference>
<sequence length="335" mass="36703">MTGPESPNNTAGRFAITGTDLGIMWDNGDPVNRQVLMAFGDTYGYCSVRGQQWRYNVLLRSRDGALANTIAVPDGRMADRYSGAPLWAPGLAKQIISSIRFARDERGIIPTAGIAVGGKQYVNFMSIRSWDADGRWTTNFSAIAVSPDNGERWGVYPDSVRPAAPGVVERAQYVRGYENFQQGAFLKPGPGDPYVYSFGTPAGRSGPAYVARVSPAALPDLRRYEYWDGNAWVPGDPGTAVPVIPGPVSEMSAQYNTYLNQYLVIYGNGLNDIVIRTAPAPQGPWSPERLVVRSMDIPGGIYAPYLHPWSTGKELYFTLSLWSAYNVMLMKTVLP</sequence>
<proteinExistence type="predicted"/>
<dbReference type="InterPro" id="IPR025442">
    <property type="entry name" value="DUF4185"/>
</dbReference>
<reference evidence="2 3" key="1">
    <citation type="journal article" date="2012" name="J. Bacteriol.">
        <title>Genome sequence of Mycobacterium hassiacum DSM 44199, a rare source of heat-stable mycobacterial proteins.</title>
        <authorList>
            <person name="Tiago I."/>
            <person name="Maranha A."/>
            <person name="Mendes V."/>
            <person name="Alarico S."/>
            <person name="Moynihan P.J."/>
            <person name="Clarke A.J."/>
            <person name="Macedo-Ribeiro S."/>
            <person name="Pereira P.J."/>
            <person name="Empadinhas N."/>
        </authorList>
    </citation>
    <scope>NUCLEOTIDE SEQUENCE [LARGE SCALE GENOMIC DNA]</scope>
    <source>
        <strain evidence="3">DSM 44199 / CIP 105218 / JCM 12690 / 3849</strain>
    </source>
</reference>
<evidence type="ECO:0000313" key="3">
    <source>
        <dbReference type="Proteomes" id="UP000006265"/>
    </source>
</evidence>
<dbReference type="eggNOG" id="COG4409">
    <property type="taxonomic scope" value="Bacteria"/>
</dbReference>
<feature type="domain" description="DUF4185" evidence="1">
    <location>
        <begin position="5"/>
        <end position="331"/>
    </location>
</feature>
<evidence type="ECO:0000313" key="2">
    <source>
        <dbReference type="EMBL" id="EKF25310.1"/>
    </source>
</evidence>
<organism evidence="2 3">
    <name type="scientific">Mycolicibacterium hassiacum (strain DSM 44199 / CIP 105218 / JCM 12690 / 3849)</name>
    <name type="common">Mycobacterium hassiacum</name>
    <dbReference type="NCBI Taxonomy" id="1122247"/>
    <lineage>
        <taxon>Bacteria</taxon>
        <taxon>Bacillati</taxon>
        <taxon>Actinomycetota</taxon>
        <taxon>Actinomycetes</taxon>
        <taxon>Mycobacteriales</taxon>
        <taxon>Mycobacteriaceae</taxon>
        <taxon>Mycolicibacterium</taxon>
    </lineage>
</organism>
<accession>K5BCL6</accession>
<dbReference type="Proteomes" id="UP000006265">
    <property type="component" value="Unassembled WGS sequence"/>
</dbReference>
<dbReference type="EMBL" id="AMRA01000018">
    <property type="protein sequence ID" value="EKF25310.1"/>
    <property type="molecule type" value="Genomic_DNA"/>
</dbReference>
<gene>
    <name evidence="2" type="ORF">C731_0684</name>
</gene>